<name>A0A382ES12_9ZZZZ</name>
<gene>
    <name evidence="1" type="ORF">METZ01_LOCUS205986</name>
</gene>
<sequence length="195" mass="22602">MINTSYILYEIERIEEVNKVKCTPINFAPDTKYKHEFGETSIIDLDDKNINWCKEKNSSQVITLIAEKKELEKNIDNIGSSSKLENQLDFVRNTIVHFSNWFSNNGFPLNVDTLSFSQQPERKFKYQEYEEFFNGFLTDSNANPGEVKEVLNNDPFWENSSEYLKNARRKAGLTVSELKAHPGFTWIDPKGTAKD</sequence>
<accession>A0A382ES12</accession>
<dbReference type="AlphaFoldDB" id="A0A382ES12"/>
<reference evidence="1" key="1">
    <citation type="submission" date="2018-05" db="EMBL/GenBank/DDBJ databases">
        <authorList>
            <person name="Lanie J.A."/>
            <person name="Ng W.-L."/>
            <person name="Kazmierczak K.M."/>
            <person name="Andrzejewski T.M."/>
            <person name="Davidsen T.M."/>
            <person name="Wayne K.J."/>
            <person name="Tettelin H."/>
            <person name="Glass J.I."/>
            <person name="Rusch D."/>
            <person name="Podicherti R."/>
            <person name="Tsui H.-C.T."/>
            <person name="Winkler M.E."/>
        </authorList>
    </citation>
    <scope>NUCLEOTIDE SEQUENCE</scope>
</reference>
<evidence type="ECO:0000313" key="1">
    <source>
        <dbReference type="EMBL" id="SVB53132.1"/>
    </source>
</evidence>
<organism evidence="1">
    <name type="scientific">marine metagenome</name>
    <dbReference type="NCBI Taxonomy" id="408172"/>
    <lineage>
        <taxon>unclassified sequences</taxon>
        <taxon>metagenomes</taxon>
        <taxon>ecological metagenomes</taxon>
    </lineage>
</organism>
<proteinExistence type="predicted"/>
<protein>
    <submittedName>
        <fullName evidence="1">Uncharacterized protein</fullName>
    </submittedName>
</protein>
<dbReference type="EMBL" id="UINC01045862">
    <property type="protein sequence ID" value="SVB53132.1"/>
    <property type="molecule type" value="Genomic_DNA"/>
</dbReference>